<dbReference type="Gene3D" id="1.20.1600.10">
    <property type="entry name" value="Outer membrane efflux proteins (OEP)"/>
    <property type="match status" value="1"/>
</dbReference>
<organism evidence="7 8">
    <name type="scientific">Derxia gummosa DSM 723</name>
    <dbReference type="NCBI Taxonomy" id="1121388"/>
    <lineage>
        <taxon>Bacteria</taxon>
        <taxon>Pseudomonadati</taxon>
        <taxon>Pseudomonadota</taxon>
        <taxon>Betaproteobacteria</taxon>
        <taxon>Burkholderiales</taxon>
        <taxon>Alcaligenaceae</taxon>
        <taxon>Derxia</taxon>
    </lineage>
</organism>
<dbReference type="SUPFAM" id="SSF56954">
    <property type="entry name" value="Outer membrane efflux proteins (OEP)"/>
    <property type="match status" value="1"/>
</dbReference>
<dbReference type="Proteomes" id="UP000675920">
    <property type="component" value="Unplaced"/>
</dbReference>
<reference evidence="8" key="2">
    <citation type="submission" date="2025-08" db="UniProtKB">
        <authorList>
            <consortium name="RefSeq"/>
        </authorList>
    </citation>
    <scope>IDENTIFICATION</scope>
</reference>
<dbReference type="GO" id="GO:0015562">
    <property type="term" value="F:efflux transmembrane transporter activity"/>
    <property type="evidence" value="ECO:0007669"/>
    <property type="project" value="InterPro"/>
</dbReference>
<dbReference type="InterPro" id="IPR051906">
    <property type="entry name" value="TolC-like"/>
</dbReference>
<protein>
    <submittedName>
        <fullName evidence="8">TolC family protein</fullName>
    </submittedName>
</protein>
<reference evidence="8" key="1">
    <citation type="journal article" date="1999" name="J. Mol. Biol.">
        <title>Alignment and structure prediction of divergent protein families: periplasmic and outer membrane proteins of bacterial efflux pumps.</title>
        <authorList>
            <person name="Johnson J.M."/>
            <person name="Church G.M."/>
        </authorList>
    </citation>
    <scope>NUCLEOTIDE SEQUENCE</scope>
</reference>
<evidence type="ECO:0000256" key="1">
    <source>
        <dbReference type="ARBA" id="ARBA00004442"/>
    </source>
</evidence>
<dbReference type="GO" id="GO:1990281">
    <property type="term" value="C:efflux pump complex"/>
    <property type="evidence" value="ECO:0007669"/>
    <property type="project" value="TreeGrafter"/>
</dbReference>
<sequence>MQLSRPFALRLGAVAVLAACLSACAPLQPERISLKALAQTTEEDRAAVRAEVPPLGERLTLDEAIARALKFNVDRRARQMEETFELRQFELVGYDQLPKLLASAGYTARDSDRLVRSVDSVTGTPLSYSNPALSQSRAHMVNSLTLSWSLLDYGLARYNAEQAGDRLLAATERRRKATHLLVQDVRIAYFRAASAQLLRDKVAAALRLADEALADSRKAEGENLRAPLDGLRYQRQLTENMRLLEAIQQELSTARFELAQLMNAPITAETTLAADELPAGADPLATPAEAMEDTALAQNPDLREQMYQRRIAAIEARKVVARAYPNLSFSLGTTHDSDRYLVNPTWTEVGAQFGTNLFNLLSLPAQKRGAAAAIQLADERRLAAHVAVIAQVHIAREQLAGTRRQFERAESLWQLDQRILEQTRLREEARAGSKLDRVAAETTAIVSQLRRFQALAQWHAAISRLQSTLGVDAMPDSADDLSLDALRAEVRSRLLGV</sequence>
<accession>A0A8B6X9T6</accession>
<keyword evidence="5" id="KW-0998">Cell outer membrane</keyword>
<evidence type="ECO:0000313" key="7">
    <source>
        <dbReference type="Proteomes" id="UP000675920"/>
    </source>
</evidence>
<keyword evidence="3" id="KW-0812">Transmembrane</keyword>
<evidence type="ECO:0000256" key="4">
    <source>
        <dbReference type="ARBA" id="ARBA00023136"/>
    </source>
</evidence>
<feature type="chain" id="PRO_5034124066" evidence="6">
    <location>
        <begin position="19"/>
        <end position="497"/>
    </location>
</feature>
<dbReference type="AlphaFoldDB" id="A0A8B6X9T6"/>
<feature type="signal peptide" evidence="6">
    <location>
        <begin position="1"/>
        <end position="18"/>
    </location>
</feature>
<keyword evidence="7" id="KW-1185">Reference proteome</keyword>
<keyword evidence="2" id="KW-1134">Transmembrane beta strand</keyword>
<name>A0A8B6X9T6_9BURK</name>
<keyword evidence="6" id="KW-0732">Signal</keyword>
<dbReference type="RefSeq" id="WP_051378517.1">
    <property type="nucleotide sequence ID" value="NZ_AXWS01000008.1"/>
</dbReference>
<evidence type="ECO:0000256" key="6">
    <source>
        <dbReference type="SAM" id="SignalP"/>
    </source>
</evidence>
<dbReference type="PANTHER" id="PTHR30026:SF21">
    <property type="entry name" value="SLR1270 PROTEIN"/>
    <property type="match status" value="1"/>
</dbReference>
<dbReference type="PANTHER" id="PTHR30026">
    <property type="entry name" value="OUTER MEMBRANE PROTEIN TOLC"/>
    <property type="match status" value="1"/>
</dbReference>
<evidence type="ECO:0000256" key="2">
    <source>
        <dbReference type="ARBA" id="ARBA00022452"/>
    </source>
</evidence>
<evidence type="ECO:0000256" key="3">
    <source>
        <dbReference type="ARBA" id="ARBA00022692"/>
    </source>
</evidence>
<dbReference type="OrthoDB" id="9764652at2"/>
<keyword evidence="4" id="KW-0472">Membrane</keyword>
<comment type="subcellular location">
    <subcellularLocation>
        <location evidence="1">Cell outer membrane</location>
    </subcellularLocation>
</comment>
<proteinExistence type="predicted"/>
<evidence type="ECO:0000256" key="5">
    <source>
        <dbReference type="ARBA" id="ARBA00023237"/>
    </source>
</evidence>
<dbReference type="GO" id="GO:0015288">
    <property type="term" value="F:porin activity"/>
    <property type="evidence" value="ECO:0007669"/>
    <property type="project" value="TreeGrafter"/>
</dbReference>
<dbReference type="GO" id="GO:0009279">
    <property type="term" value="C:cell outer membrane"/>
    <property type="evidence" value="ECO:0007669"/>
    <property type="project" value="UniProtKB-SubCell"/>
</dbReference>
<evidence type="ECO:0000313" key="8">
    <source>
        <dbReference type="RefSeq" id="WP_051378517.1"/>
    </source>
</evidence>